<dbReference type="Proteomes" id="UP000001307">
    <property type="component" value="Unassembled WGS sequence"/>
</dbReference>
<evidence type="ECO:0000313" key="2">
    <source>
        <dbReference type="EMBL" id="CBY20620.1"/>
    </source>
</evidence>
<name>E4WS87_OIKDI</name>
<gene>
    <name evidence="2" type="ORF">GSOID_T00000622001</name>
</gene>
<protein>
    <submittedName>
        <fullName evidence="2">Uncharacterized protein</fullName>
    </submittedName>
</protein>
<accession>E4WS87</accession>
<dbReference type="EMBL" id="FN653015">
    <property type="protein sequence ID" value="CBY20620.1"/>
    <property type="molecule type" value="Genomic_DNA"/>
</dbReference>
<sequence length="25" mass="2790">MTNAKSAKISRTRNSRNDFPAPLIT</sequence>
<reference evidence="2" key="1">
    <citation type="journal article" date="2010" name="Science">
        <title>Plasticity of animal genome architecture unmasked by rapid evolution of a pelagic tunicate.</title>
        <authorList>
            <person name="Denoeud F."/>
            <person name="Henriet S."/>
            <person name="Mungpakdee S."/>
            <person name="Aury J.M."/>
            <person name="Da Silva C."/>
            <person name="Brinkmann H."/>
            <person name="Mikhaleva J."/>
            <person name="Olsen L.C."/>
            <person name="Jubin C."/>
            <person name="Canestro C."/>
            <person name="Bouquet J.M."/>
            <person name="Danks G."/>
            <person name="Poulain J."/>
            <person name="Campsteijn C."/>
            <person name="Adamski M."/>
            <person name="Cross I."/>
            <person name="Yadetie F."/>
            <person name="Muffato M."/>
            <person name="Louis A."/>
            <person name="Butcher S."/>
            <person name="Tsagkogeorga G."/>
            <person name="Konrad A."/>
            <person name="Singh S."/>
            <person name="Jensen M.F."/>
            <person name="Cong E.H."/>
            <person name="Eikeseth-Otteraa H."/>
            <person name="Noel B."/>
            <person name="Anthouard V."/>
            <person name="Porcel B.M."/>
            <person name="Kachouri-Lafond R."/>
            <person name="Nishino A."/>
            <person name="Ugolini M."/>
            <person name="Chourrout P."/>
            <person name="Nishida H."/>
            <person name="Aasland R."/>
            <person name="Huzurbazar S."/>
            <person name="Westhof E."/>
            <person name="Delsuc F."/>
            <person name="Lehrach H."/>
            <person name="Reinhardt R."/>
            <person name="Weissenbach J."/>
            <person name="Roy S.W."/>
            <person name="Artiguenave F."/>
            <person name="Postlethwait J.H."/>
            <person name="Manak J.R."/>
            <person name="Thompson E.M."/>
            <person name="Jaillon O."/>
            <person name="Du Pasquier L."/>
            <person name="Boudinot P."/>
            <person name="Liberles D.A."/>
            <person name="Volff J.N."/>
            <person name="Philippe H."/>
            <person name="Lenhard B."/>
            <person name="Roest Crollius H."/>
            <person name="Wincker P."/>
            <person name="Chourrout D."/>
        </authorList>
    </citation>
    <scope>NUCLEOTIDE SEQUENCE [LARGE SCALE GENOMIC DNA]</scope>
</reference>
<proteinExistence type="predicted"/>
<dbReference type="InParanoid" id="E4WS87"/>
<feature type="region of interest" description="Disordered" evidence="1">
    <location>
        <begin position="1"/>
        <end position="25"/>
    </location>
</feature>
<evidence type="ECO:0000313" key="3">
    <source>
        <dbReference type="Proteomes" id="UP000001307"/>
    </source>
</evidence>
<dbReference type="AlphaFoldDB" id="E4WS87"/>
<keyword evidence="3" id="KW-1185">Reference proteome</keyword>
<evidence type="ECO:0000256" key="1">
    <source>
        <dbReference type="SAM" id="MobiDB-lite"/>
    </source>
</evidence>
<organism evidence="2">
    <name type="scientific">Oikopleura dioica</name>
    <name type="common">Tunicate</name>
    <dbReference type="NCBI Taxonomy" id="34765"/>
    <lineage>
        <taxon>Eukaryota</taxon>
        <taxon>Metazoa</taxon>
        <taxon>Chordata</taxon>
        <taxon>Tunicata</taxon>
        <taxon>Appendicularia</taxon>
        <taxon>Copelata</taxon>
        <taxon>Oikopleuridae</taxon>
        <taxon>Oikopleura</taxon>
    </lineage>
</organism>